<evidence type="ECO:0000313" key="2">
    <source>
        <dbReference type="Proteomes" id="UP001054945"/>
    </source>
</evidence>
<evidence type="ECO:0000313" key="1">
    <source>
        <dbReference type="EMBL" id="GIY15130.1"/>
    </source>
</evidence>
<name>A0AAV4R0V3_CAEEX</name>
<proteinExistence type="predicted"/>
<gene>
    <name evidence="1" type="ORF">CEXT_658391</name>
</gene>
<organism evidence="1 2">
    <name type="scientific">Caerostris extrusa</name>
    <name type="common">Bark spider</name>
    <name type="synonym">Caerostris bankana</name>
    <dbReference type="NCBI Taxonomy" id="172846"/>
    <lineage>
        <taxon>Eukaryota</taxon>
        <taxon>Metazoa</taxon>
        <taxon>Ecdysozoa</taxon>
        <taxon>Arthropoda</taxon>
        <taxon>Chelicerata</taxon>
        <taxon>Arachnida</taxon>
        <taxon>Araneae</taxon>
        <taxon>Araneomorphae</taxon>
        <taxon>Entelegynae</taxon>
        <taxon>Araneoidea</taxon>
        <taxon>Araneidae</taxon>
        <taxon>Caerostris</taxon>
    </lineage>
</organism>
<reference evidence="1 2" key="1">
    <citation type="submission" date="2021-06" db="EMBL/GenBank/DDBJ databases">
        <title>Caerostris extrusa draft genome.</title>
        <authorList>
            <person name="Kono N."/>
            <person name="Arakawa K."/>
        </authorList>
    </citation>
    <scope>NUCLEOTIDE SEQUENCE [LARGE SCALE GENOMIC DNA]</scope>
</reference>
<accession>A0AAV4R0V3</accession>
<keyword evidence="2" id="KW-1185">Reference proteome</keyword>
<protein>
    <submittedName>
        <fullName evidence="1">Uncharacterized protein</fullName>
    </submittedName>
</protein>
<comment type="caution">
    <text evidence="1">The sequence shown here is derived from an EMBL/GenBank/DDBJ whole genome shotgun (WGS) entry which is preliminary data.</text>
</comment>
<dbReference type="AlphaFoldDB" id="A0AAV4R0V3"/>
<sequence length="98" mass="11179">MQPKQWRILPRFYQWVARPDFTFTGVVVNPSNDLSENSRPILLLDPFAASGLRPSNELSRSIGIPHHCSIRIFPTPLSFRLNTGLGNRFSAHVQFLCE</sequence>
<dbReference type="Proteomes" id="UP001054945">
    <property type="component" value="Unassembled WGS sequence"/>
</dbReference>
<dbReference type="EMBL" id="BPLR01007200">
    <property type="protein sequence ID" value="GIY15130.1"/>
    <property type="molecule type" value="Genomic_DNA"/>
</dbReference>